<feature type="region of interest" description="Disordered" evidence="1">
    <location>
        <begin position="1"/>
        <end position="47"/>
    </location>
</feature>
<name>M3AH48_PSEFD</name>
<accession>M3AH48</accession>
<gene>
    <name evidence="2" type="ORF">MYCFIDRAFT_212764</name>
</gene>
<feature type="compositionally biased region" description="Low complexity" evidence="1">
    <location>
        <begin position="7"/>
        <end position="19"/>
    </location>
</feature>
<dbReference type="HOGENOM" id="CLU_1876320_0_0_1"/>
<dbReference type="OrthoDB" id="10525828at2759"/>
<dbReference type="AlphaFoldDB" id="M3AH48"/>
<feature type="compositionally biased region" description="Basic and acidic residues" evidence="1">
    <location>
        <begin position="38"/>
        <end position="47"/>
    </location>
</feature>
<evidence type="ECO:0000313" key="2">
    <source>
        <dbReference type="EMBL" id="EME76817.1"/>
    </source>
</evidence>
<evidence type="ECO:0000313" key="3">
    <source>
        <dbReference type="Proteomes" id="UP000016932"/>
    </source>
</evidence>
<dbReference type="EMBL" id="KB446574">
    <property type="protein sequence ID" value="EME76817.1"/>
    <property type="molecule type" value="Genomic_DNA"/>
</dbReference>
<sequence>MKPTQMRTSRTPSSLESSSMKAERTTSPTHGVAAGTGTEHDTSKPDRAAQMIDALHLLEPLGLAVDLTVDKHPAGVFSRQVEEQFRESLRLVSKCLRKMMHEKDEAAQRSWEHSLGKEEDIEDAKPESFGKGYVER</sequence>
<evidence type="ECO:0000256" key="1">
    <source>
        <dbReference type="SAM" id="MobiDB-lite"/>
    </source>
</evidence>
<feature type="region of interest" description="Disordered" evidence="1">
    <location>
        <begin position="104"/>
        <end position="136"/>
    </location>
</feature>
<dbReference type="VEuPathDB" id="FungiDB:MYCFIDRAFT_212764"/>
<dbReference type="Proteomes" id="UP000016932">
    <property type="component" value="Unassembled WGS sequence"/>
</dbReference>
<protein>
    <submittedName>
        <fullName evidence="2">Uncharacterized protein</fullName>
    </submittedName>
</protein>
<proteinExistence type="predicted"/>
<dbReference type="RefSeq" id="XP_007932595.1">
    <property type="nucleotide sequence ID" value="XM_007934404.1"/>
</dbReference>
<dbReference type="KEGG" id="pfj:MYCFIDRAFT_212764"/>
<keyword evidence="3" id="KW-1185">Reference proteome</keyword>
<dbReference type="GeneID" id="19337827"/>
<organism evidence="2 3">
    <name type="scientific">Pseudocercospora fijiensis (strain CIRAD86)</name>
    <name type="common">Black leaf streak disease fungus</name>
    <name type="synonym">Mycosphaerella fijiensis</name>
    <dbReference type="NCBI Taxonomy" id="383855"/>
    <lineage>
        <taxon>Eukaryota</taxon>
        <taxon>Fungi</taxon>
        <taxon>Dikarya</taxon>
        <taxon>Ascomycota</taxon>
        <taxon>Pezizomycotina</taxon>
        <taxon>Dothideomycetes</taxon>
        <taxon>Dothideomycetidae</taxon>
        <taxon>Mycosphaerellales</taxon>
        <taxon>Mycosphaerellaceae</taxon>
        <taxon>Pseudocercospora</taxon>
    </lineage>
</organism>
<reference evidence="2 3" key="1">
    <citation type="journal article" date="2012" name="PLoS Pathog.">
        <title>Diverse lifestyles and strategies of plant pathogenesis encoded in the genomes of eighteen Dothideomycetes fungi.</title>
        <authorList>
            <person name="Ohm R.A."/>
            <person name="Feau N."/>
            <person name="Henrissat B."/>
            <person name="Schoch C.L."/>
            <person name="Horwitz B.A."/>
            <person name="Barry K.W."/>
            <person name="Condon B.J."/>
            <person name="Copeland A.C."/>
            <person name="Dhillon B."/>
            <person name="Glaser F."/>
            <person name="Hesse C.N."/>
            <person name="Kosti I."/>
            <person name="LaButti K."/>
            <person name="Lindquist E.A."/>
            <person name="Lucas S."/>
            <person name="Salamov A.A."/>
            <person name="Bradshaw R.E."/>
            <person name="Ciuffetti L."/>
            <person name="Hamelin R.C."/>
            <person name="Kema G.H.J."/>
            <person name="Lawrence C."/>
            <person name="Scott J.A."/>
            <person name="Spatafora J.W."/>
            <person name="Turgeon B.G."/>
            <person name="de Wit P.J.G.M."/>
            <person name="Zhong S."/>
            <person name="Goodwin S.B."/>
            <person name="Grigoriev I.V."/>
        </authorList>
    </citation>
    <scope>NUCLEOTIDE SEQUENCE [LARGE SCALE GENOMIC DNA]</scope>
    <source>
        <strain evidence="2 3">CIRAD86</strain>
    </source>
</reference>